<keyword evidence="1" id="KW-1015">Disulfide bond</keyword>
<name>A0AAV5TSF8_9BILA</name>
<dbReference type="Proteomes" id="UP001432027">
    <property type="component" value="Unassembled WGS sequence"/>
</dbReference>
<feature type="region of interest" description="Disordered" evidence="2">
    <location>
        <begin position="129"/>
        <end position="148"/>
    </location>
</feature>
<dbReference type="Gene3D" id="3.10.100.10">
    <property type="entry name" value="Mannose-Binding Protein A, subunit A"/>
    <property type="match status" value="1"/>
</dbReference>
<dbReference type="AlphaFoldDB" id="A0AAV5TSF8"/>
<dbReference type="SUPFAM" id="SSF56436">
    <property type="entry name" value="C-type lectin-like"/>
    <property type="match status" value="1"/>
</dbReference>
<accession>A0AAV5TSF8</accession>
<feature type="non-terminal residue" evidence="3">
    <location>
        <position position="1"/>
    </location>
</feature>
<reference evidence="3" key="1">
    <citation type="submission" date="2023-10" db="EMBL/GenBank/DDBJ databases">
        <title>Genome assembly of Pristionchus species.</title>
        <authorList>
            <person name="Yoshida K."/>
            <person name="Sommer R.J."/>
        </authorList>
    </citation>
    <scope>NUCLEOTIDE SEQUENCE</scope>
    <source>
        <strain evidence="3">RS0144</strain>
    </source>
</reference>
<feature type="compositionally biased region" description="Acidic residues" evidence="2">
    <location>
        <begin position="136"/>
        <end position="148"/>
    </location>
</feature>
<evidence type="ECO:0000313" key="3">
    <source>
        <dbReference type="EMBL" id="GMS97251.1"/>
    </source>
</evidence>
<dbReference type="PANTHER" id="PTHR22991:SF40">
    <property type="entry name" value="PROTEIN CBG13490"/>
    <property type="match status" value="1"/>
</dbReference>
<proteinExistence type="predicted"/>
<evidence type="ECO:0000256" key="1">
    <source>
        <dbReference type="ARBA" id="ARBA00023157"/>
    </source>
</evidence>
<evidence type="ECO:0000256" key="2">
    <source>
        <dbReference type="SAM" id="MobiDB-lite"/>
    </source>
</evidence>
<comment type="caution">
    <text evidence="3">The sequence shown here is derived from an EMBL/GenBank/DDBJ whole genome shotgun (WGS) entry which is preliminary data.</text>
</comment>
<dbReference type="EMBL" id="BTSX01000004">
    <property type="protein sequence ID" value="GMS97251.1"/>
    <property type="molecule type" value="Genomic_DNA"/>
</dbReference>
<dbReference type="CDD" id="cd00037">
    <property type="entry name" value="CLECT"/>
    <property type="match status" value="1"/>
</dbReference>
<dbReference type="PANTHER" id="PTHR22991">
    <property type="entry name" value="PROTEIN CBG13490"/>
    <property type="match status" value="1"/>
</dbReference>
<evidence type="ECO:0000313" key="4">
    <source>
        <dbReference type="Proteomes" id="UP001432027"/>
    </source>
</evidence>
<dbReference type="InterPro" id="IPR016187">
    <property type="entry name" value="CTDL_fold"/>
</dbReference>
<evidence type="ECO:0008006" key="5">
    <source>
        <dbReference type="Google" id="ProtNLM"/>
    </source>
</evidence>
<sequence length="148" mass="16655">VRDGECRGLYITEKIAHNKITQEAIARSKEIQGQPVIIHNDEVSFYIIHIGLKGWCDYFKGLVCNTSTKKWEWADGSPVDYKPPVHYPELDADCKTGCGWLGTPDGEWRLSCDDVVADKEIFCTTQLKQPSGDGCDSFDDDDDDVMSF</sequence>
<organism evidence="3 4">
    <name type="scientific">Pristionchus entomophagus</name>
    <dbReference type="NCBI Taxonomy" id="358040"/>
    <lineage>
        <taxon>Eukaryota</taxon>
        <taxon>Metazoa</taxon>
        <taxon>Ecdysozoa</taxon>
        <taxon>Nematoda</taxon>
        <taxon>Chromadorea</taxon>
        <taxon>Rhabditida</taxon>
        <taxon>Rhabditina</taxon>
        <taxon>Diplogasteromorpha</taxon>
        <taxon>Diplogasteroidea</taxon>
        <taxon>Neodiplogasteridae</taxon>
        <taxon>Pristionchus</taxon>
    </lineage>
</organism>
<keyword evidence="4" id="KW-1185">Reference proteome</keyword>
<protein>
    <recommendedName>
        <fullName evidence="5">C-type lectin</fullName>
    </recommendedName>
</protein>
<dbReference type="InterPro" id="IPR050976">
    <property type="entry name" value="Snaclec"/>
</dbReference>
<gene>
    <name evidence="3" type="ORF">PENTCL1PPCAC_19426</name>
</gene>
<dbReference type="InterPro" id="IPR016186">
    <property type="entry name" value="C-type_lectin-like/link_sf"/>
</dbReference>